<protein>
    <recommendedName>
        <fullName evidence="5">Bifunctional inhibitor/plant lipid transfer protein/seed storage helical domain-containing protein</fullName>
    </recommendedName>
</protein>
<dbReference type="PANTHER" id="PTHR34377">
    <property type="entry name" value="TETRATRICOPEPTIDE REPEAT (TPR)-LIKE SUPERFAMILY PROTEIN"/>
    <property type="match status" value="1"/>
</dbReference>
<comment type="caution">
    <text evidence="3">The sequence shown here is derived from an EMBL/GenBank/DDBJ whole genome shotgun (WGS) entry which is preliminary data.</text>
</comment>
<gene>
    <name evidence="3" type="ORF">KIW84_032238</name>
</gene>
<proteinExistence type="predicted"/>
<dbReference type="Gramene" id="Psat03G0223800-T1">
    <property type="protein sequence ID" value="KAI5426734.1"/>
    <property type="gene ID" value="KIW84_032238"/>
</dbReference>
<feature type="compositionally biased region" description="Acidic residues" evidence="1">
    <location>
        <begin position="72"/>
        <end position="83"/>
    </location>
</feature>
<keyword evidence="4" id="KW-1185">Reference proteome</keyword>
<dbReference type="OrthoDB" id="1930534at2759"/>
<feature type="compositionally biased region" description="Basic residues" evidence="1">
    <location>
        <begin position="97"/>
        <end position="114"/>
    </location>
</feature>
<feature type="chain" id="PRO_5039240655" description="Bifunctional inhibitor/plant lipid transfer protein/seed storage helical domain-containing protein" evidence="2">
    <location>
        <begin position="26"/>
        <end position="171"/>
    </location>
</feature>
<dbReference type="Gramene" id="PSAT_LOCUS13435_t1">
    <property type="protein sequence ID" value="CAL5193631.1"/>
    <property type="gene ID" value="PSAT_LOCUS13435"/>
</dbReference>
<sequence length="171" mass="18956">MKRVEIFNLLATALTLLAIVPKTECEGEVRPIAQINPRPLCPSQFALVNYACGRLPFRPGAPPGPPPAPPSPDDDGGDDDGGNDEGHRNHHHDNGHGHGHGQGHSRRHGHRHRRHQTQEEENCCRWAREVDSQCVCELLVRLPPFLVRPLHIYKLTIGEDCEITYSCGGPI</sequence>
<evidence type="ECO:0008006" key="5">
    <source>
        <dbReference type="Google" id="ProtNLM"/>
    </source>
</evidence>
<dbReference type="EMBL" id="JAMSHJ010000003">
    <property type="protein sequence ID" value="KAI5426734.1"/>
    <property type="molecule type" value="Genomic_DNA"/>
</dbReference>
<feature type="compositionally biased region" description="Basic and acidic residues" evidence="1">
    <location>
        <begin position="84"/>
        <end position="96"/>
    </location>
</feature>
<evidence type="ECO:0000256" key="1">
    <source>
        <dbReference type="SAM" id="MobiDB-lite"/>
    </source>
</evidence>
<keyword evidence="2" id="KW-0732">Signal</keyword>
<evidence type="ECO:0000313" key="3">
    <source>
        <dbReference type="EMBL" id="KAI5426734.1"/>
    </source>
</evidence>
<reference evidence="3 4" key="1">
    <citation type="journal article" date="2022" name="Nat. Genet.">
        <title>Improved pea reference genome and pan-genome highlight genomic features and evolutionary characteristics.</title>
        <authorList>
            <person name="Yang T."/>
            <person name="Liu R."/>
            <person name="Luo Y."/>
            <person name="Hu S."/>
            <person name="Wang D."/>
            <person name="Wang C."/>
            <person name="Pandey M.K."/>
            <person name="Ge S."/>
            <person name="Xu Q."/>
            <person name="Li N."/>
            <person name="Li G."/>
            <person name="Huang Y."/>
            <person name="Saxena R.K."/>
            <person name="Ji Y."/>
            <person name="Li M."/>
            <person name="Yan X."/>
            <person name="He Y."/>
            <person name="Liu Y."/>
            <person name="Wang X."/>
            <person name="Xiang C."/>
            <person name="Varshney R.K."/>
            <person name="Ding H."/>
            <person name="Gao S."/>
            <person name="Zong X."/>
        </authorList>
    </citation>
    <scope>NUCLEOTIDE SEQUENCE [LARGE SCALE GENOMIC DNA]</scope>
    <source>
        <strain evidence="3 4">cv. Zhongwan 6</strain>
    </source>
</reference>
<organism evidence="3 4">
    <name type="scientific">Pisum sativum</name>
    <name type="common">Garden pea</name>
    <name type="synonym">Lathyrus oleraceus</name>
    <dbReference type="NCBI Taxonomy" id="3888"/>
    <lineage>
        <taxon>Eukaryota</taxon>
        <taxon>Viridiplantae</taxon>
        <taxon>Streptophyta</taxon>
        <taxon>Embryophyta</taxon>
        <taxon>Tracheophyta</taxon>
        <taxon>Spermatophyta</taxon>
        <taxon>Magnoliopsida</taxon>
        <taxon>eudicotyledons</taxon>
        <taxon>Gunneridae</taxon>
        <taxon>Pentapetalae</taxon>
        <taxon>rosids</taxon>
        <taxon>fabids</taxon>
        <taxon>Fabales</taxon>
        <taxon>Fabaceae</taxon>
        <taxon>Papilionoideae</taxon>
        <taxon>50 kb inversion clade</taxon>
        <taxon>NPAAA clade</taxon>
        <taxon>Hologalegina</taxon>
        <taxon>IRL clade</taxon>
        <taxon>Fabeae</taxon>
        <taxon>Lathyrus</taxon>
    </lineage>
</organism>
<evidence type="ECO:0000256" key="2">
    <source>
        <dbReference type="SAM" id="SignalP"/>
    </source>
</evidence>
<name>A0A9D4XTC9_PEA</name>
<feature type="region of interest" description="Disordered" evidence="1">
    <location>
        <begin position="57"/>
        <end position="114"/>
    </location>
</feature>
<feature type="signal peptide" evidence="2">
    <location>
        <begin position="1"/>
        <end position="25"/>
    </location>
</feature>
<dbReference type="Gramene" id="Psat3g065120.1">
    <property type="protein sequence ID" value="Psat3g065120.1.cds1"/>
    <property type="gene ID" value="Psat3g065120"/>
</dbReference>
<accession>A0A9D4XTC9</accession>
<dbReference type="PANTHER" id="PTHR34377:SF3">
    <property type="entry name" value="TETRATRICOPEPTIDE REPEAT (TPR)-LIKE SUPERFAMILY PROTEIN"/>
    <property type="match status" value="1"/>
</dbReference>
<dbReference type="AlphaFoldDB" id="A0A9D4XTC9"/>
<feature type="compositionally biased region" description="Pro residues" evidence="1">
    <location>
        <begin position="59"/>
        <end position="71"/>
    </location>
</feature>
<dbReference type="Proteomes" id="UP001058974">
    <property type="component" value="Chromosome 3"/>
</dbReference>
<evidence type="ECO:0000313" key="4">
    <source>
        <dbReference type="Proteomes" id="UP001058974"/>
    </source>
</evidence>